<accession>A0AAN7MAJ8</accession>
<gene>
    <name evidence="3" type="ORF">SAY86_000598</name>
</gene>
<feature type="compositionally biased region" description="Low complexity" evidence="1">
    <location>
        <begin position="39"/>
        <end position="64"/>
    </location>
</feature>
<feature type="chain" id="PRO_5042991075" evidence="2">
    <location>
        <begin position="38"/>
        <end position="124"/>
    </location>
</feature>
<feature type="signal peptide" evidence="2">
    <location>
        <begin position="1"/>
        <end position="37"/>
    </location>
</feature>
<comment type="caution">
    <text evidence="3">The sequence shown here is derived from an EMBL/GenBank/DDBJ whole genome shotgun (WGS) entry which is preliminary data.</text>
</comment>
<keyword evidence="4" id="KW-1185">Reference proteome</keyword>
<dbReference type="GO" id="GO:0010089">
    <property type="term" value="P:xylem development"/>
    <property type="evidence" value="ECO:0007669"/>
    <property type="project" value="InterPro"/>
</dbReference>
<organism evidence="3 4">
    <name type="scientific">Trapa natans</name>
    <name type="common">Water chestnut</name>
    <dbReference type="NCBI Taxonomy" id="22666"/>
    <lineage>
        <taxon>Eukaryota</taxon>
        <taxon>Viridiplantae</taxon>
        <taxon>Streptophyta</taxon>
        <taxon>Embryophyta</taxon>
        <taxon>Tracheophyta</taxon>
        <taxon>Spermatophyta</taxon>
        <taxon>Magnoliopsida</taxon>
        <taxon>eudicotyledons</taxon>
        <taxon>Gunneridae</taxon>
        <taxon>Pentapetalae</taxon>
        <taxon>rosids</taxon>
        <taxon>malvids</taxon>
        <taxon>Myrtales</taxon>
        <taxon>Lythraceae</taxon>
        <taxon>Trapa</taxon>
    </lineage>
</organism>
<sequence>MASGGALFPNTYSSAISVQHLLLTLLLFLIVSVPSSSMEENEESLSSLSSSSSPPSGSGTTVSNNRLKISSRRHKAAPSSTATLSSTGMMRGPNPKGVGLPWQEKVFGAGEHEVPSGPNPISNR</sequence>
<proteinExistence type="predicted"/>
<dbReference type="PANTHER" id="PTHR35301:SF6">
    <property type="entry name" value="CLAVATA3_ESR (CLE)-RELATED PROTEIN 42"/>
    <property type="match status" value="1"/>
</dbReference>
<dbReference type="PANTHER" id="PTHR35301">
    <property type="entry name" value="CLAVATA3/ESR (CLE)-RELATED PROTEIN 41-RELATED"/>
    <property type="match status" value="1"/>
</dbReference>
<dbReference type="GO" id="GO:0033612">
    <property type="term" value="F:receptor serine/threonine kinase binding"/>
    <property type="evidence" value="ECO:0007669"/>
    <property type="project" value="InterPro"/>
</dbReference>
<evidence type="ECO:0000313" key="4">
    <source>
        <dbReference type="Proteomes" id="UP001346149"/>
    </source>
</evidence>
<evidence type="ECO:0000256" key="1">
    <source>
        <dbReference type="SAM" id="MobiDB-lite"/>
    </source>
</evidence>
<evidence type="ECO:0000256" key="2">
    <source>
        <dbReference type="SAM" id="SignalP"/>
    </source>
</evidence>
<evidence type="ECO:0000313" key="3">
    <source>
        <dbReference type="EMBL" id="KAK4802395.1"/>
    </source>
</evidence>
<protein>
    <submittedName>
        <fullName evidence="3">Uncharacterized protein</fullName>
    </submittedName>
</protein>
<feature type="region of interest" description="Disordered" evidence="1">
    <location>
        <begin position="39"/>
        <end position="124"/>
    </location>
</feature>
<dbReference type="GO" id="GO:0048046">
    <property type="term" value="C:apoplast"/>
    <property type="evidence" value="ECO:0007669"/>
    <property type="project" value="TreeGrafter"/>
</dbReference>
<dbReference type="AlphaFoldDB" id="A0AAN7MAJ8"/>
<dbReference type="Proteomes" id="UP001346149">
    <property type="component" value="Unassembled WGS sequence"/>
</dbReference>
<keyword evidence="2" id="KW-0732">Signal</keyword>
<reference evidence="3 4" key="1">
    <citation type="journal article" date="2023" name="Hortic Res">
        <title>Pangenome of water caltrop reveals structural variations and asymmetric subgenome divergence after allopolyploidization.</title>
        <authorList>
            <person name="Zhang X."/>
            <person name="Chen Y."/>
            <person name="Wang L."/>
            <person name="Yuan Y."/>
            <person name="Fang M."/>
            <person name="Shi L."/>
            <person name="Lu R."/>
            <person name="Comes H.P."/>
            <person name="Ma Y."/>
            <person name="Chen Y."/>
            <person name="Huang G."/>
            <person name="Zhou Y."/>
            <person name="Zheng Z."/>
            <person name="Qiu Y."/>
        </authorList>
    </citation>
    <scope>NUCLEOTIDE SEQUENCE [LARGE SCALE GENOMIC DNA]</scope>
    <source>
        <strain evidence="3">F231</strain>
    </source>
</reference>
<feature type="compositionally biased region" description="Low complexity" evidence="1">
    <location>
        <begin position="77"/>
        <end position="87"/>
    </location>
</feature>
<dbReference type="InterPro" id="IPR037495">
    <property type="entry name" value="CLE41/42/44"/>
</dbReference>
<dbReference type="EMBL" id="JAXQNO010000002">
    <property type="protein sequence ID" value="KAK4802395.1"/>
    <property type="molecule type" value="Genomic_DNA"/>
</dbReference>
<name>A0AAN7MAJ8_TRANT</name>